<name>A0A6V6ZB28_9FLAO</name>
<gene>
    <name evidence="1" type="ORF">FLAT13_04593</name>
</gene>
<dbReference type="AlphaFoldDB" id="A0A6V6ZB28"/>
<keyword evidence="2" id="KW-1185">Reference proteome</keyword>
<evidence type="ECO:0000313" key="1">
    <source>
        <dbReference type="EMBL" id="CAD0008849.1"/>
    </source>
</evidence>
<proteinExistence type="predicted"/>
<dbReference type="RefSeq" id="WP_180910621.1">
    <property type="nucleotide sequence ID" value="NZ_CAIJDP010000089.1"/>
</dbReference>
<dbReference type="Proteomes" id="UP000530060">
    <property type="component" value="Unassembled WGS sequence"/>
</dbReference>
<comment type="caution">
    <text evidence="1">The sequence shown here is derived from an EMBL/GenBank/DDBJ whole genome shotgun (WGS) entry which is preliminary data.</text>
</comment>
<accession>A0A6V6ZB28</accession>
<sequence>MEKSKMLSKIEARNKNIWEQINKADSEIIDSLLVSPADVQKKLNEIDDEAILNQLTNELKEAFDQISSQSKTYEAVNYEWRYDSYDLENRAIGNAYEKCTYNFLLNSDTGPDNNWIVLDSDKPVLTGEPLYLKSLSAYLVMKFWYGELLAENQKPEYEADDYDNPYMLMFDELFKLKFFSLLDTAYSNITGVKPGYFCVALFGHLYSGIQEYISQS</sequence>
<protein>
    <submittedName>
        <fullName evidence="1">Uncharacterized protein</fullName>
    </submittedName>
</protein>
<evidence type="ECO:0000313" key="2">
    <source>
        <dbReference type="Proteomes" id="UP000530060"/>
    </source>
</evidence>
<organism evidence="1 2">
    <name type="scientific">Flavobacterium salmonis</name>
    <dbReference type="NCBI Taxonomy" id="2654844"/>
    <lineage>
        <taxon>Bacteria</taxon>
        <taxon>Pseudomonadati</taxon>
        <taxon>Bacteroidota</taxon>
        <taxon>Flavobacteriia</taxon>
        <taxon>Flavobacteriales</taxon>
        <taxon>Flavobacteriaceae</taxon>
        <taxon>Flavobacterium</taxon>
    </lineage>
</organism>
<dbReference type="EMBL" id="CAIJDP010000089">
    <property type="protein sequence ID" value="CAD0008849.1"/>
    <property type="molecule type" value="Genomic_DNA"/>
</dbReference>
<reference evidence="1 2" key="1">
    <citation type="submission" date="2020-06" db="EMBL/GenBank/DDBJ databases">
        <authorList>
            <person name="Criscuolo A."/>
        </authorList>
    </citation>
    <scope>NUCLEOTIDE SEQUENCE [LARGE SCALE GENOMIC DNA]</scope>
    <source>
        <strain evidence="2">CIP 111411</strain>
    </source>
</reference>